<sequence length="291" mass="32905">MSHFAATTMHHALRHLGTAWLFTRSDFKTMIFPAMMFGTVVSPHYDMPALFCTFCWLWFHVFQFNVSNQSYSAHEDVLNKPWRPVPSGRISVKDARTLRWALMVFCLGLSSLFGSNVVITSVMATVFIIMNDDLRLSDHPVFKNLCSTGGYVIVEFASLLILSREFALDGTSIKALSCSTLVVLLTVQAQDFADVNGDRRSGRRTLPIIAPEGSRIYMLCALPLISFALASVWSLGPLSSLLFVSMGSWAGIRYYLFRDEIRDEANYRLYNIWILCVHLLPVNARFHALAW</sequence>
<dbReference type="InterPro" id="IPR000537">
    <property type="entry name" value="UbiA_prenyltransferase"/>
</dbReference>
<dbReference type="PANTHER" id="PTHR42723:SF1">
    <property type="entry name" value="CHLOROPHYLL SYNTHASE, CHLOROPLASTIC"/>
    <property type="match status" value="1"/>
</dbReference>
<dbReference type="InterPro" id="IPR044878">
    <property type="entry name" value="UbiA_sf"/>
</dbReference>
<dbReference type="Pfam" id="PF01040">
    <property type="entry name" value="UbiA"/>
    <property type="match status" value="1"/>
</dbReference>
<accession>A0A9P7JS09</accession>
<evidence type="ECO:0000256" key="1">
    <source>
        <dbReference type="ARBA" id="ARBA00004141"/>
    </source>
</evidence>
<evidence type="ECO:0000256" key="2">
    <source>
        <dbReference type="ARBA" id="ARBA00022692"/>
    </source>
</evidence>
<reference evidence="6" key="1">
    <citation type="journal article" date="2020" name="New Phytol.">
        <title>Comparative genomics reveals dynamic genome evolution in host specialist ectomycorrhizal fungi.</title>
        <authorList>
            <person name="Lofgren L.A."/>
            <person name="Nguyen N.H."/>
            <person name="Vilgalys R."/>
            <person name="Ruytinx J."/>
            <person name="Liao H.L."/>
            <person name="Branco S."/>
            <person name="Kuo A."/>
            <person name="LaButti K."/>
            <person name="Lipzen A."/>
            <person name="Andreopoulos W."/>
            <person name="Pangilinan J."/>
            <person name="Riley R."/>
            <person name="Hundley H."/>
            <person name="Na H."/>
            <person name="Barry K."/>
            <person name="Grigoriev I.V."/>
            <person name="Stajich J.E."/>
            <person name="Kennedy P.G."/>
        </authorList>
    </citation>
    <scope>NUCLEOTIDE SEQUENCE</scope>
    <source>
        <strain evidence="6">FC423</strain>
    </source>
</reference>
<evidence type="ECO:0000256" key="5">
    <source>
        <dbReference type="SAM" id="Phobius"/>
    </source>
</evidence>
<keyword evidence="3 5" id="KW-1133">Transmembrane helix</keyword>
<evidence type="ECO:0000313" key="7">
    <source>
        <dbReference type="Proteomes" id="UP000823399"/>
    </source>
</evidence>
<comment type="caution">
    <text evidence="6">The sequence shown here is derived from an EMBL/GenBank/DDBJ whole genome shotgun (WGS) entry which is preliminary data.</text>
</comment>
<dbReference type="OrthoDB" id="434972at2759"/>
<organism evidence="6 7">
    <name type="scientific">Suillus discolor</name>
    <dbReference type="NCBI Taxonomy" id="1912936"/>
    <lineage>
        <taxon>Eukaryota</taxon>
        <taxon>Fungi</taxon>
        <taxon>Dikarya</taxon>
        <taxon>Basidiomycota</taxon>
        <taxon>Agaricomycotina</taxon>
        <taxon>Agaricomycetes</taxon>
        <taxon>Agaricomycetidae</taxon>
        <taxon>Boletales</taxon>
        <taxon>Suillineae</taxon>
        <taxon>Suillaceae</taxon>
        <taxon>Suillus</taxon>
    </lineage>
</organism>
<proteinExistence type="predicted"/>
<feature type="transmembrane region" description="Helical" evidence="5">
    <location>
        <begin position="269"/>
        <end position="288"/>
    </location>
</feature>
<feature type="transmembrane region" description="Helical" evidence="5">
    <location>
        <begin position="241"/>
        <end position="257"/>
    </location>
</feature>
<feature type="transmembrane region" description="Helical" evidence="5">
    <location>
        <begin position="100"/>
        <end position="129"/>
    </location>
</feature>
<gene>
    <name evidence="6" type="ORF">F5147DRAFT_707049</name>
</gene>
<dbReference type="EMBL" id="JABBWM010000046">
    <property type="protein sequence ID" value="KAG2102856.1"/>
    <property type="molecule type" value="Genomic_DNA"/>
</dbReference>
<dbReference type="InterPro" id="IPR050475">
    <property type="entry name" value="Prenyltransferase_related"/>
</dbReference>
<dbReference type="GeneID" id="64700306"/>
<dbReference type="AlphaFoldDB" id="A0A9P7JS09"/>
<evidence type="ECO:0000256" key="3">
    <source>
        <dbReference type="ARBA" id="ARBA00022989"/>
    </source>
</evidence>
<dbReference type="CDD" id="cd13965">
    <property type="entry name" value="PT_UbiA_3"/>
    <property type="match status" value="1"/>
</dbReference>
<dbReference type="GO" id="GO:0016020">
    <property type="term" value="C:membrane"/>
    <property type="evidence" value="ECO:0007669"/>
    <property type="project" value="UniProtKB-SubCell"/>
</dbReference>
<dbReference type="GO" id="GO:0016765">
    <property type="term" value="F:transferase activity, transferring alkyl or aryl (other than methyl) groups"/>
    <property type="evidence" value="ECO:0007669"/>
    <property type="project" value="InterPro"/>
</dbReference>
<keyword evidence="2 5" id="KW-0812">Transmembrane</keyword>
<evidence type="ECO:0000313" key="6">
    <source>
        <dbReference type="EMBL" id="KAG2102856.1"/>
    </source>
</evidence>
<dbReference type="Gene3D" id="1.10.357.140">
    <property type="entry name" value="UbiA prenyltransferase"/>
    <property type="match status" value="1"/>
</dbReference>
<dbReference type="PANTHER" id="PTHR42723">
    <property type="entry name" value="CHLOROPHYLL SYNTHASE"/>
    <property type="match status" value="1"/>
</dbReference>
<feature type="transmembrane region" description="Helical" evidence="5">
    <location>
        <begin position="216"/>
        <end position="235"/>
    </location>
</feature>
<dbReference type="RefSeq" id="XP_041290323.1">
    <property type="nucleotide sequence ID" value="XM_041438047.1"/>
</dbReference>
<keyword evidence="7" id="KW-1185">Reference proteome</keyword>
<keyword evidence="4 5" id="KW-0472">Membrane</keyword>
<evidence type="ECO:0000256" key="4">
    <source>
        <dbReference type="ARBA" id="ARBA00023136"/>
    </source>
</evidence>
<dbReference type="Proteomes" id="UP000823399">
    <property type="component" value="Unassembled WGS sequence"/>
</dbReference>
<protein>
    <submittedName>
        <fullName evidence="6">UbiA prenyltransferase family</fullName>
    </submittedName>
</protein>
<comment type="subcellular location">
    <subcellularLocation>
        <location evidence="1">Membrane</location>
        <topology evidence="1">Multi-pass membrane protein</topology>
    </subcellularLocation>
</comment>
<name>A0A9P7JS09_9AGAM</name>